<sequence>MLRVARRKGRGQEMSLPVARRAGQCGALRR</sequence>
<reference evidence="2 3" key="1">
    <citation type="journal article" date="2018" name="Front. Plant Sci.">
        <title>Red Clover (Trifolium pratense) and Zigzag Clover (T. medium) - A Picture of Genomic Similarities and Differences.</title>
        <authorList>
            <person name="Dluhosova J."/>
            <person name="Istvanek J."/>
            <person name="Nedelnik J."/>
            <person name="Repkova J."/>
        </authorList>
    </citation>
    <scope>NUCLEOTIDE SEQUENCE [LARGE SCALE GENOMIC DNA]</scope>
    <source>
        <strain evidence="3">cv. 10/8</strain>
        <tissue evidence="2">Leaf</tissue>
    </source>
</reference>
<dbReference type="EMBL" id="LXQA011115461">
    <property type="protein sequence ID" value="MCI85439.1"/>
    <property type="molecule type" value="Genomic_DNA"/>
</dbReference>
<feature type="region of interest" description="Disordered" evidence="1">
    <location>
        <begin position="1"/>
        <end position="30"/>
    </location>
</feature>
<name>A0A392VDS4_9FABA</name>
<organism evidence="2 3">
    <name type="scientific">Trifolium medium</name>
    <dbReference type="NCBI Taxonomy" id="97028"/>
    <lineage>
        <taxon>Eukaryota</taxon>
        <taxon>Viridiplantae</taxon>
        <taxon>Streptophyta</taxon>
        <taxon>Embryophyta</taxon>
        <taxon>Tracheophyta</taxon>
        <taxon>Spermatophyta</taxon>
        <taxon>Magnoliopsida</taxon>
        <taxon>eudicotyledons</taxon>
        <taxon>Gunneridae</taxon>
        <taxon>Pentapetalae</taxon>
        <taxon>rosids</taxon>
        <taxon>fabids</taxon>
        <taxon>Fabales</taxon>
        <taxon>Fabaceae</taxon>
        <taxon>Papilionoideae</taxon>
        <taxon>50 kb inversion clade</taxon>
        <taxon>NPAAA clade</taxon>
        <taxon>Hologalegina</taxon>
        <taxon>IRL clade</taxon>
        <taxon>Trifolieae</taxon>
        <taxon>Trifolium</taxon>
    </lineage>
</organism>
<evidence type="ECO:0000313" key="3">
    <source>
        <dbReference type="Proteomes" id="UP000265520"/>
    </source>
</evidence>
<dbReference type="Proteomes" id="UP000265520">
    <property type="component" value="Unassembled WGS sequence"/>
</dbReference>
<accession>A0A392VDS4</accession>
<protein>
    <submittedName>
        <fullName evidence="2">Uncharacterized protein</fullName>
    </submittedName>
</protein>
<dbReference type="AlphaFoldDB" id="A0A392VDS4"/>
<keyword evidence="3" id="KW-1185">Reference proteome</keyword>
<feature type="non-terminal residue" evidence="2">
    <location>
        <position position="30"/>
    </location>
</feature>
<proteinExistence type="predicted"/>
<comment type="caution">
    <text evidence="2">The sequence shown here is derived from an EMBL/GenBank/DDBJ whole genome shotgun (WGS) entry which is preliminary data.</text>
</comment>
<evidence type="ECO:0000313" key="2">
    <source>
        <dbReference type="EMBL" id="MCI85439.1"/>
    </source>
</evidence>
<evidence type="ECO:0000256" key="1">
    <source>
        <dbReference type="SAM" id="MobiDB-lite"/>
    </source>
</evidence>